<evidence type="ECO:0000313" key="1">
    <source>
        <dbReference type="EMBL" id="MBB5363682.1"/>
    </source>
</evidence>
<organism evidence="1 2">
    <name type="scientific">Deinococcus humi</name>
    <dbReference type="NCBI Taxonomy" id="662880"/>
    <lineage>
        <taxon>Bacteria</taxon>
        <taxon>Thermotogati</taxon>
        <taxon>Deinococcota</taxon>
        <taxon>Deinococci</taxon>
        <taxon>Deinococcales</taxon>
        <taxon>Deinococcaceae</taxon>
        <taxon>Deinococcus</taxon>
    </lineage>
</organism>
<keyword evidence="2" id="KW-1185">Reference proteome</keyword>
<proteinExistence type="predicted"/>
<name>A0A7W8JUV3_9DEIO</name>
<evidence type="ECO:0000313" key="2">
    <source>
        <dbReference type="Proteomes" id="UP000552709"/>
    </source>
</evidence>
<accession>A0A7W8JUV3</accession>
<protein>
    <submittedName>
        <fullName evidence="1">Uncharacterized protein</fullName>
    </submittedName>
</protein>
<dbReference type="Proteomes" id="UP000552709">
    <property type="component" value="Unassembled WGS sequence"/>
</dbReference>
<reference evidence="1 2" key="1">
    <citation type="submission" date="2020-08" db="EMBL/GenBank/DDBJ databases">
        <title>Genomic Encyclopedia of Type Strains, Phase IV (KMG-IV): sequencing the most valuable type-strain genomes for metagenomic binning, comparative biology and taxonomic classification.</title>
        <authorList>
            <person name="Goeker M."/>
        </authorList>
    </citation>
    <scope>NUCLEOTIDE SEQUENCE [LARGE SCALE GENOMIC DNA]</scope>
    <source>
        <strain evidence="1 2">DSM 27939</strain>
    </source>
</reference>
<gene>
    <name evidence="1" type="ORF">HNQ08_002788</name>
</gene>
<comment type="caution">
    <text evidence="1">The sequence shown here is derived from an EMBL/GenBank/DDBJ whole genome shotgun (WGS) entry which is preliminary data.</text>
</comment>
<dbReference type="EMBL" id="JACHFL010000006">
    <property type="protein sequence ID" value="MBB5363682.1"/>
    <property type="molecule type" value="Genomic_DNA"/>
</dbReference>
<sequence>MKEQAPVFRLVLPPRLCQASYHATRTEFLCAAQRAAHNLRHGTGRHWFLDGHTSDTLHLRLSCEGLNLGTDCLQQDIDFQVGSGTVTIRLLSRLPSVLDIFNQFAQQLSLDLPRRSAG</sequence>
<dbReference type="AlphaFoldDB" id="A0A7W8JUV3"/>